<organism evidence="1 2">
    <name type="scientific">Novilysobacter erysipheiresistens</name>
    <dbReference type="NCBI Taxonomy" id="1749332"/>
    <lineage>
        <taxon>Bacteria</taxon>
        <taxon>Pseudomonadati</taxon>
        <taxon>Pseudomonadota</taxon>
        <taxon>Gammaproteobacteria</taxon>
        <taxon>Lysobacterales</taxon>
        <taxon>Lysobacteraceae</taxon>
        <taxon>Novilysobacter</taxon>
    </lineage>
</organism>
<gene>
    <name evidence="1" type="ORF">SNE34_14630</name>
</gene>
<name>A0ABU7Z2J3_9GAMM</name>
<dbReference type="EMBL" id="JAXGFP010000013">
    <property type="protein sequence ID" value="MEG3185233.1"/>
    <property type="molecule type" value="Genomic_DNA"/>
</dbReference>
<dbReference type="RefSeq" id="WP_332618356.1">
    <property type="nucleotide sequence ID" value="NZ_JAXGFP010000013.1"/>
</dbReference>
<comment type="caution">
    <text evidence="1">The sequence shown here is derived from an EMBL/GenBank/DDBJ whole genome shotgun (WGS) entry which is preliminary data.</text>
</comment>
<evidence type="ECO:0000313" key="1">
    <source>
        <dbReference type="EMBL" id="MEG3185233.1"/>
    </source>
</evidence>
<protein>
    <submittedName>
        <fullName evidence="1">Uncharacterized protein</fullName>
    </submittedName>
</protein>
<reference evidence="1 2" key="1">
    <citation type="journal article" date="2016" name="Int. J. Syst. Evol. Microbiol.">
        <title>Lysobacter erysipheiresistens sp. nov., an antagonist of powdery mildew, isolated from tobacco-cultivated soil.</title>
        <authorList>
            <person name="Xie B."/>
            <person name="Li T."/>
            <person name="Lin X."/>
            <person name="Wang C.J."/>
            <person name="Chen Y.J."/>
            <person name="Liu W.J."/>
            <person name="Zhao Z.W."/>
        </authorList>
    </citation>
    <scope>NUCLEOTIDE SEQUENCE [LARGE SCALE GENOMIC DNA]</scope>
    <source>
        <strain evidence="1 2">RS-LYSO-3</strain>
    </source>
</reference>
<dbReference type="Proteomes" id="UP001355056">
    <property type="component" value="Unassembled WGS sequence"/>
</dbReference>
<keyword evidence="2" id="KW-1185">Reference proteome</keyword>
<evidence type="ECO:0000313" key="2">
    <source>
        <dbReference type="Proteomes" id="UP001355056"/>
    </source>
</evidence>
<proteinExistence type="predicted"/>
<sequence>MTRYRVLITATGMEIPPDGLDGFFTTRFVRSPSPEAAREEALRLVREAVAAEPAFAASPAPALQVELISRVWNPLKPSEPNSGFSFFGPDGGREEALEIERSAGGGWW</sequence>
<accession>A0ABU7Z2J3</accession>